<dbReference type="InterPro" id="IPR017668">
    <property type="entry name" value="Methan_mark_2"/>
</dbReference>
<feature type="domain" description="PurM-like C-terminal" evidence="2">
    <location>
        <begin position="166"/>
        <end position="305"/>
    </location>
</feature>
<dbReference type="CDD" id="cd02192">
    <property type="entry name" value="PurM-like3"/>
    <property type="match status" value="1"/>
</dbReference>
<dbReference type="InterPro" id="IPR016188">
    <property type="entry name" value="PurM-like_N"/>
</dbReference>
<dbReference type="Pfam" id="PF00586">
    <property type="entry name" value="AIRS"/>
    <property type="match status" value="1"/>
</dbReference>
<dbReference type="EMBL" id="DQSV01000012">
    <property type="protein sequence ID" value="HIP16801.1"/>
    <property type="molecule type" value="Genomic_DNA"/>
</dbReference>
<dbReference type="Gene3D" id="3.30.1330.10">
    <property type="entry name" value="PurM-like, N-terminal domain"/>
    <property type="match status" value="1"/>
</dbReference>
<evidence type="ECO:0000259" key="1">
    <source>
        <dbReference type="Pfam" id="PF00586"/>
    </source>
</evidence>
<comment type="caution">
    <text evidence="3">The sequence shown here is derived from an EMBL/GenBank/DDBJ whole genome shotgun (WGS) entry which is preliminary data.</text>
</comment>
<dbReference type="InterPro" id="IPR011413">
    <property type="entry name" value="UCP036540_AIR"/>
</dbReference>
<dbReference type="GO" id="GO:0009228">
    <property type="term" value="P:thiamine biosynthetic process"/>
    <property type="evidence" value="ECO:0007669"/>
    <property type="project" value="InterPro"/>
</dbReference>
<dbReference type="GO" id="GO:0009030">
    <property type="term" value="F:thiamine-phosphate kinase activity"/>
    <property type="evidence" value="ECO:0007669"/>
    <property type="project" value="InterPro"/>
</dbReference>
<dbReference type="SUPFAM" id="SSF55326">
    <property type="entry name" value="PurM N-terminal domain-like"/>
    <property type="match status" value="1"/>
</dbReference>
<dbReference type="PIRSF" id="PIRSF036540">
    <property type="entry name" value="UCP036540_AIR"/>
    <property type="match status" value="1"/>
</dbReference>
<dbReference type="InterPro" id="IPR006283">
    <property type="entry name" value="ThiL-like"/>
</dbReference>
<sequence>MDLREIVNELKNFEGVTRKKGIKEIISTFKFNDRDYNFNIISDFGDDAAIIAINDKDALLLAADGIWGKILEVDPWWAGYCSVLVNANDIAAMGGKSIGMTSIIGIKDWKICKEILKGINYGVDKFGIPMVGGHTHPDANCNVLDVSITGIVNKNNILKSNGAKIGDKIVFAYDLEGRIYEKFSLNWDTTTMKSKKLVRDQLKALEIVGERKLANACKDISNPGALGTLGMLLEASKKGGYVDIRRIPKPENIPLIQWLKIYPGCGFVFTASEKDVSTLKEILEEVNITAEVCGEVIKERELVIHDGKDKEVLFDFNKEYICGC</sequence>
<dbReference type="Proteomes" id="UP000605144">
    <property type="component" value="Unassembled WGS sequence"/>
</dbReference>
<organism evidence="3 4">
    <name type="scientific">Methanothermococcus okinawensis</name>
    <dbReference type="NCBI Taxonomy" id="155863"/>
    <lineage>
        <taxon>Archaea</taxon>
        <taxon>Methanobacteriati</taxon>
        <taxon>Methanobacteriota</taxon>
        <taxon>Methanomada group</taxon>
        <taxon>Methanococci</taxon>
        <taxon>Methanococcales</taxon>
        <taxon>Methanococcaceae</taxon>
        <taxon>Methanothermococcus</taxon>
    </lineage>
</organism>
<dbReference type="InterPro" id="IPR010918">
    <property type="entry name" value="PurM-like_C_dom"/>
</dbReference>
<feature type="domain" description="PurM-like N-terminal" evidence="1">
    <location>
        <begin position="45"/>
        <end position="152"/>
    </location>
</feature>
<protein>
    <submittedName>
        <fullName evidence="3">Methanogenesis marker 2 protein</fullName>
    </submittedName>
</protein>
<dbReference type="AlphaFoldDB" id="A0A832YRJ2"/>
<dbReference type="PANTHER" id="PTHR30270:SF0">
    <property type="entry name" value="THIAMINE-MONOPHOSPHATE KINASE"/>
    <property type="match status" value="1"/>
</dbReference>
<dbReference type="PANTHER" id="PTHR30270">
    <property type="entry name" value="THIAMINE-MONOPHOSPHATE KINASE"/>
    <property type="match status" value="1"/>
</dbReference>
<evidence type="ECO:0000259" key="2">
    <source>
        <dbReference type="Pfam" id="PF02769"/>
    </source>
</evidence>
<dbReference type="InterPro" id="IPR036921">
    <property type="entry name" value="PurM-like_N_sf"/>
</dbReference>
<reference evidence="3" key="1">
    <citation type="journal article" date="2020" name="ISME J.">
        <title>Gammaproteobacteria mediating utilization of methyl-, sulfur- and petroleum organic compounds in deep ocean hydrothermal plumes.</title>
        <authorList>
            <person name="Zhou Z."/>
            <person name="Liu Y."/>
            <person name="Pan J."/>
            <person name="Cron B.R."/>
            <person name="Toner B.M."/>
            <person name="Anantharaman K."/>
            <person name="Breier J.A."/>
            <person name="Dick G.J."/>
            <person name="Li M."/>
        </authorList>
    </citation>
    <scope>NUCLEOTIDE SEQUENCE</scope>
    <source>
        <strain evidence="3">SZUA-1385</strain>
    </source>
</reference>
<dbReference type="NCBIfam" id="TIGR03267">
    <property type="entry name" value="methan_mark_2"/>
    <property type="match status" value="1"/>
</dbReference>
<accession>A0A832YRJ2</accession>
<dbReference type="SUPFAM" id="SSF56042">
    <property type="entry name" value="PurM C-terminal domain-like"/>
    <property type="match status" value="1"/>
</dbReference>
<evidence type="ECO:0000313" key="4">
    <source>
        <dbReference type="Proteomes" id="UP000605144"/>
    </source>
</evidence>
<evidence type="ECO:0000313" key="3">
    <source>
        <dbReference type="EMBL" id="HIP16801.1"/>
    </source>
</evidence>
<dbReference type="Pfam" id="PF02769">
    <property type="entry name" value="AIRS_C"/>
    <property type="match status" value="1"/>
</dbReference>
<proteinExistence type="predicted"/>
<gene>
    <name evidence="3" type="ORF">EYG76_00655</name>
</gene>
<name>A0A832YRJ2_9EURY</name>
<dbReference type="InterPro" id="IPR036676">
    <property type="entry name" value="PurM-like_C_sf"/>
</dbReference>
<dbReference type="Gene3D" id="3.90.650.10">
    <property type="entry name" value="PurM-like C-terminal domain"/>
    <property type="match status" value="1"/>
</dbReference>